<name>A0A1L0D094_9ASCO</name>
<proteinExistence type="inferred from homology"/>
<dbReference type="Pfam" id="PF04428">
    <property type="entry name" value="Choline_kin_N"/>
    <property type="match status" value="1"/>
</dbReference>
<sequence>MDITPSQAHRLRSRSRSRTRNSTANSRSTSATRRPLLSGSIRSLSSSSLNKLQFSSTAVELSKDRSIPSVSATLDNSLPLDFFKQELIGLIKALRISKWHKRQLCVANMLVSRILGALTNSIYKLEYNDPDLPVPCPSLLLRVYGKNVDELIDRDSELKILIKLSAKKSAQRCWESLRTFLEGFITMGKEEIRDAVISQMIGRRMKDLHYKIELDDSDKELEFPVAWIQILKWLNLFETELLPTYADQKAVEDVLLLPWNQFRELVFTYKNWLFSKYDGRDFASNYHFCHNDTQYGNLLLKSTFDSKDVIQESNSVLPNTSNRRDKDLAVIDFEYSGANFPAFDIADHFSEWMADYHDPEKSYYIHEDKYPTKLEQLNLIKSYIEYDFQFPSSNLQTSNAPSVAETDATALMEYEVKKMYNEIIYWRATVQIFWLIWGLIQHGPITKKDPVDLLSSRTEEQGITSTYNITEGLDAVNLDGNPILEEEGISSSDDDFDYLKYTQQKSALVIGDMISFGFLSISDVAPEYHNIIKFLDSQAYEL</sequence>
<dbReference type="CDD" id="cd05157">
    <property type="entry name" value="ETNK_euk"/>
    <property type="match status" value="1"/>
</dbReference>
<dbReference type="GO" id="GO:0006646">
    <property type="term" value="P:phosphatidylethanolamine biosynthetic process"/>
    <property type="evidence" value="ECO:0007669"/>
    <property type="project" value="TreeGrafter"/>
</dbReference>
<organism evidence="4 5">
    <name type="scientific">Sungouiella intermedia</name>
    <dbReference type="NCBI Taxonomy" id="45354"/>
    <lineage>
        <taxon>Eukaryota</taxon>
        <taxon>Fungi</taxon>
        <taxon>Dikarya</taxon>
        <taxon>Ascomycota</taxon>
        <taxon>Saccharomycotina</taxon>
        <taxon>Pichiomycetes</taxon>
        <taxon>Metschnikowiaceae</taxon>
        <taxon>Sungouiella</taxon>
    </lineage>
</organism>
<evidence type="ECO:0000313" key="5">
    <source>
        <dbReference type="Proteomes" id="UP000182259"/>
    </source>
</evidence>
<dbReference type="InterPro" id="IPR007521">
    <property type="entry name" value="Choline_kin_N"/>
</dbReference>
<evidence type="ECO:0000256" key="1">
    <source>
        <dbReference type="ARBA" id="ARBA00038211"/>
    </source>
</evidence>
<comment type="similarity">
    <text evidence="1">Belongs to the choline/ethanolamine kinase family.</text>
</comment>
<dbReference type="PANTHER" id="PTHR22603">
    <property type="entry name" value="CHOLINE/ETHANOALAMINE KINASE"/>
    <property type="match status" value="1"/>
</dbReference>
<dbReference type="Gene3D" id="3.90.1200.10">
    <property type="match status" value="1"/>
</dbReference>
<dbReference type="EMBL" id="LT635764">
    <property type="protein sequence ID" value="SGZ49876.1"/>
    <property type="molecule type" value="Genomic_DNA"/>
</dbReference>
<dbReference type="Proteomes" id="UP000182259">
    <property type="component" value="Chromosome I"/>
</dbReference>
<reference evidence="5" key="1">
    <citation type="submission" date="2016-10" db="EMBL/GenBank/DDBJ databases">
        <authorList>
            <person name="Geijer C."/>
            <person name="Jareborg N."/>
            <person name="Dainat J."/>
        </authorList>
    </citation>
    <scope>NUCLEOTIDE SEQUENCE [LARGE SCALE GENOMIC DNA]</scope>
    <source>
        <strain evidence="5">PYCC 4715</strain>
    </source>
</reference>
<feature type="compositionally biased region" description="Basic residues" evidence="2">
    <location>
        <begin position="9"/>
        <end position="19"/>
    </location>
</feature>
<dbReference type="AlphaFoldDB" id="A0A1L0D094"/>
<dbReference type="GO" id="GO:0005737">
    <property type="term" value="C:cytoplasm"/>
    <property type="evidence" value="ECO:0007669"/>
    <property type="project" value="TreeGrafter"/>
</dbReference>
<dbReference type="GO" id="GO:0004305">
    <property type="term" value="F:ethanolamine kinase activity"/>
    <property type="evidence" value="ECO:0007669"/>
    <property type="project" value="TreeGrafter"/>
</dbReference>
<feature type="region of interest" description="Disordered" evidence="2">
    <location>
        <begin position="1"/>
        <end position="34"/>
    </location>
</feature>
<dbReference type="Pfam" id="PF01633">
    <property type="entry name" value="Choline_kinase"/>
    <property type="match status" value="1"/>
</dbReference>
<evidence type="ECO:0000256" key="2">
    <source>
        <dbReference type="SAM" id="MobiDB-lite"/>
    </source>
</evidence>
<dbReference type="PANTHER" id="PTHR22603:SF93">
    <property type="entry name" value="RE24176P"/>
    <property type="match status" value="1"/>
</dbReference>
<dbReference type="InterPro" id="IPR011009">
    <property type="entry name" value="Kinase-like_dom_sf"/>
</dbReference>
<dbReference type="GO" id="GO:0004103">
    <property type="term" value="F:choline kinase activity"/>
    <property type="evidence" value="ECO:0007669"/>
    <property type="project" value="TreeGrafter"/>
</dbReference>
<feature type="domain" description="Choline kinase N-terminal" evidence="3">
    <location>
        <begin position="64"/>
        <end position="104"/>
    </location>
</feature>
<evidence type="ECO:0000259" key="3">
    <source>
        <dbReference type="Pfam" id="PF04428"/>
    </source>
</evidence>
<gene>
    <name evidence="4" type="ORF">SAMEA4029009_CIC11G00000005503</name>
</gene>
<evidence type="ECO:0000313" key="4">
    <source>
        <dbReference type="EMBL" id="SGZ49876.1"/>
    </source>
</evidence>
<accession>A0A1L0D094</accession>
<feature type="compositionally biased region" description="Low complexity" evidence="2">
    <location>
        <begin position="20"/>
        <end position="34"/>
    </location>
</feature>
<dbReference type="SUPFAM" id="SSF56112">
    <property type="entry name" value="Protein kinase-like (PK-like)"/>
    <property type="match status" value="1"/>
</dbReference>
<protein>
    <submittedName>
        <fullName evidence="4">CIC11C00000005503</fullName>
    </submittedName>
</protein>